<dbReference type="Pfam" id="PF05656">
    <property type="entry name" value="DUF805"/>
    <property type="match status" value="1"/>
</dbReference>
<gene>
    <name evidence="2" type="ORF">BFL28_10010</name>
</gene>
<evidence type="ECO:0008006" key="4">
    <source>
        <dbReference type="Google" id="ProtNLM"/>
    </source>
</evidence>
<dbReference type="Proteomes" id="UP000094487">
    <property type="component" value="Unassembled WGS sequence"/>
</dbReference>
<accession>A0A1E3M094</accession>
<dbReference type="OrthoDB" id="9812349at2"/>
<name>A0A1E3M094_9SPHN</name>
<evidence type="ECO:0000313" key="2">
    <source>
        <dbReference type="EMBL" id="ODP39409.1"/>
    </source>
</evidence>
<feature type="transmembrane region" description="Helical" evidence="1">
    <location>
        <begin position="101"/>
        <end position="124"/>
    </location>
</feature>
<dbReference type="STRING" id="1888892.BFL28_10010"/>
<proteinExistence type="predicted"/>
<dbReference type="InterPro" id="IPR008523">
    <property type="entry name" value="DUF805"/>
</dbReference>
<keyword evidence="1" id="KW-0812">Transmembrane</keyword>
<evidence type="ECO:0000313" key="3">
    <source>
        <dbReference type="Proteomes" id="UP000094487"/>
    </source>
</evidence>
<organism evidence="2 3">
    <name type="scientific">Sphingomonas turrisvirgatae</name>
    <dbReference type="NCBI Taxonomy" id="1888892"/>
    <lineage>
        <taxon>Bacteria</taxon>
        <taxon>Pseudomonadati</taxon>
        <taxon>Pseudomonadota</taxon>
        <taxon>Alphaproteobacteria</taxon>
        <taxon>Sphingomonadales</taxon>
        <taxon>Sphingomonadaceae</taxon>
        <taxon>Sphingomonas</taxon>
    </lineage>
</organism>
<feature type="transmembrane region" description="Helical" evidence="1">
    <location>
        <begin position="23"/>
        <end position="46"/>
    </location>
</feature>
<dbReference type="EMBL" id="MDDS01000005">
    <property type="protein sequence ID" value="ODP39409.1"/>
    <property type="molecule type" value="Genomic_DNA"/>
</dbReference>
<keyword evidence="3" id="KW-1185">Reference proteome</keyword>
<comment type="caution">
    <text evidence="2">The sequence shown here is derived from an EMBL/GenBank/DDBJ whole genome shotgun (WGS) entry which is preliminary data.</text>
</comment>
<evidence type="ECO:0000256" key="1">
    <source>
        <dbReference type="SAM" id="Phobius"/>
    </source>
</evidence>
<reference evidence="2 3" key="1">
    <citation type="submission" date="2016-08" db="EMBL/GenBank/DDBJ databases">
        <title>Draft genome of the agarase producing Sphingomonas sp. MCT13.</title>
        <authorList>
            <person name="D'Andrea M.M."/>
            <person name="Rossolini G.M."/>
            <person name="Thaller M.C."/>
        </authorList>
    </citation>
    <scope>NUCLEOTIDE SEQUENCE [LARGE SCALE GENOMIC DNA]</scope>
    <source>
        <strain evidence="2 3">MCT13</strain>
    </source>
</reference>
<protein>
    <recommendedName>
        <fullName evidence="4">DUF805 domain-containing protein</fullName>
    </recommendedName>
</protein>
<keyword evidence="1" id="KW-1133">Transmembrane helix</keyword>
<dbReference type="AlphaFoldDB" id="A0A1E3M094"/>
<feature type="transmembrane region" description="Helical" evidence="1">
    <location>
        <begin position="136"/>
        <end position="157"/>
    </location>
</feature>
<feature type="transmembrane region" description="Helical" evidence="1">
    <location>
        <begin position="66"/>
        <end position="89"/>
    </location>
</feature>
<dbReference type="PANTHER" id="PTHR34980:SF2">
    <property type="entry name" value="INNER MEMBRANE PROTEIN YHAH-RELATED"/>
    <property type="match status" value="1"/>
</dbReference>
<sequence>MNWMILPLKRYFDFKGRSRRKEYWMYTLFLVIVSIVLSLIDAALGLGGSATSDSVATDTTIGGSAALTGGLLANVFSIATFIPSLAVAVRRLHDLNRSGWFILLPLGPMLLGGILLAVGAVGALDGSGSGAGGAAMAGLVLMGIGAICALVLLVWMFMEGTRGPNRFGDDPKGVATNVEEVFG</sequence>
<dbReference type="RefSeq" id="WP_069318910.1">
    <property type="nucleotide sequence ID" value="NZ_MDDS01000005.1"/>
</dbReference>
<dbReference type="PANTHER" id="PTHR34980">
    <property type="entry name" value="INNER MEMBRANE PROTEIN-RELATED-RELATED"/>
    <property type="match status" value="1"/>
</dbReference>
<dbReference type="GO" id="GO:0005886">
    <property type="term" value="C:plasma membrane"/>
    <property type="evidence" value="ECO:0007669"/>
    <property type="project" value="TreeGrafter"/>
</dbReference>
<keyword evidence="1" id="KW-0472">Membrane</keyword>